<reference evidence="2" key="1">
    <citation type="submission" date="2020-04" db="EMBL/GenBank/DDBJ databases">
        <authorList>
            <person name="Chiriac C."/>
            <person name="Salcher M."/>
            <person name="Ghai R."/>
            <person name="Kavagutti S V."/>
        </authorList>
    </citation>
    <scope>NUCLEOTIDE SEQUENCE</scope>
</reference>
<dbReference type="EMBL" id="LR798341">
    <property type="protein sequence ID" value="CAB5225147.1"/>
    <property type="molecule type" value="Genomic_DNA"/>
</dbReference>
<name>A0A6J5P5V9_9CAUD</name>
<sequence>MTKFVGTPLRGFGFNTVASEALSARVSSDSVPRIRIDAGGKITWGSGSTTGDTNLYRSDTNTLTTDDVFVATGGMVTLTTNGAPNASLPNGALAVDTTNHVFYYRSNSTWTQVTGGGGGGGGGGGANVTISSTAPTSPENGDLWYNNVGNLLYIYDSGSWDTVSGTVALPDLDGGDILLPELYEAEVTNGVIAVFDGGIAA</sequence>
<evidence type="ECO:0000313" key="2">
    <source>
        <dbReference type="EMBL" id="CAB4164525.1"/>
    </source>
</evidence>
<organism evidence="2">
    <name type="scientific">uncultured Caudovirales phage</name>
    <dbReference type="NCBI Taxonomy" id="2100421"/>
    <lineage>
        <taxon>Viruses</taxon>
        <taxon>Duplodnaviria</taxon>
        <taxon>Heunggongvirae</taxon>
        <taxon>Uroviricota</taxon>
        <taxon>Caudoviricetes</taxon>
        <taxon>Peduoviridae</taxon>
        <taxon>Maltschvirus</taxon>
        <taxon>Maltschvirus maltsch</taxon>
    </lineage>
</organism>
<accession>A0A6J5P5V9</accession>
<evidence type="ECO:0008006" key="5">
    <source>
        <dbReference type="Google" id="ProtNLM"/>
    </source>
</evidence>
<evidence type="ECO:0000313" key="3">
    <source>
        <dbReference type="EMBL" id="CAB4172206.1"/>
    </source>
</evidence>
<dbReference type="EMBL" id="LR796878">
    <property type="protein sequence ID" value="CAB4172206.1"/>
    <property type="molecule type" value="Genomic_DNA"/>
</dbReference>
<protein>
    <recommendedName>
        <fullName evidence="5">Major tropism determinant N-terminal domain-containing protein</fullName>
    </recommendedName>
</protein>
<dbReference type="EMBL" id="LR796762">
    <property type="protein sequence ID" value="CAB4164525.1"/>
    <property type="molecule type" value="Genomic_DNA"/>
</dbReference>
<evidence type="ECO:0000313" key="1">
    <source>
        <dbReference type="EMBL" id="CAB4155385.1"/>
    </source>
</evidence>
<evidence type="ECO:0000313" key="4">
    <source>
        <dbReference type="EMBL" id="CAB5225147.1"/>
    </source>
</evidence>
<proteinExistence type="predicted"/>
<dbReference type="EMBL" id="LR796644">
    <property type="protein sequence ID" value="CAB4155385.1"/>
    <property type="molecule type" value="Genomic_DNA"/>
</dbReference>
<gene>
    <name evidence="1" type="ORF">UFOVP666_2</name>
    <name evidence="4" type="ORF">UFOVP741_82</name>
    <name evidence="2" type="ORF">UFOVP819_30</name>
    <name evidence="3" type="ORF">UFOVP926_57</name>
</gene>